<dbReference type="PANTHER" id="PTHR15239">
    <property type="entry name" value="NUCLEAR EXPORT MEDIATOR FACTOR NEMF"/>
    <property type="match status" value="1"/>
</dbReference>
<dbReference type="InterPro" id="IPR043682">
    <property type="entry name" value="RqcH_bacterial"/>
</dbReference>
<protein>
    <recommendedName>
        <fullName evidence="5">Rqc2 homolog RqcH</fullName>
        <shortName evidence="5">RqcH</shortName>
    </recommendedName>
</protein>
<comment type="subunit">
    <text evidence="5">Associates with stalled 50S ribosomal subunits. Binds to RqcP.</text>
</comment>
<keyword evidence="2 5" id="KW-0699">rRNA-binding</keyword>
<dbReference type="Gene3D" id="2.30.310.10">
    <property type="entry name" value="ibrinogen binding protein from staphylococcus aureus domain"/>
    <property type="match status" value="1"/>
</dbReference>
<evidence type="ECO:0000313" key="7">
    <source>
        <dbReference type="EMBL" id="MBC8535636.1"/>
    </source>
</evidence>
<keyword evidence="4 5" id="KW-0648">Protein biosynthesis</keyword>
<dbReference type="Pfam" id="PF05833">
    <property type="entry name" value="NFACT_N"/>
    <property type="match status" value="1"/>
</dbReference>
<evidence type="ECO:0000313" key="8">
    <source>
        <dbReference type="Proteomes" id="UP000620366"/>
    </source>
</evidence>
<comment type="similarity">
    <text evidence="5">Belongs to the NEMF family.</text>
</comment>
<dbReference type="PANTHER" id="PTHR15239:SF6">
    <property type="entry name" value="RIBOSOME QUALITY CONTROL COMPLEX SUBUNIT NEMF"/>
    <property type="match status" value="1"/>
</dbReference>
<dbReference type="InterPro" id="IPR008532">
    <property type="entry name" value="NFACT_RNA-bd"/>
</dbReference>
<dbReference type="AlphaFoldDB" id="A0A926DCE6"/>
<keyword evidence="8" id="KW-1185">Reference proteome</keyword>
<dbReference type="Gene3D" id="1.10.8.50">
    <property type="match status" value="1"/>
</dbReference>
<accession>A0A926DCE6</accession>
<dbReference type="Pfam" id="PF05670">
    <property type="entry name" value="NFACT-R_1"/>
    <property type="match status" value="1"/>
</dbReference>
<reference evidence="7" key="1">
    <citation type="submission" date="2020-08" db="EMBL/GenBank/DDBJ databases">
        <title>Genome public.</title>
        <authorList>
            <person name="Liu C."/>
            <person name="Sun Q."/>
        </authorList>
    </citation>
    <scope>NUCLEOTIDE SEQUENCE</scope>
    <source>
        <strain evidence="7">BX7</strain>
    </source>
</reference>
<name>A0A926DCE6_9FIRM</name>
<evidence type="ECO:0000256" key="2">
    <source>
        <dbReference type="ARBA" id="ARBA00022730"/>
    </source>
</evidence>
<dbReference type="Proteomes" id="UP000620366">
    <property type="component" value="Unassembled WGS sequence"/>
</dbReference>
<keyword evidence="3 5" id="KW-0694">RNA-binding</keyword>
<evidence type="ECO:0000256" key="1">
    <source>
        <dbReference type="ARBA" id="ARBA00022555"/>
    </source>
</evidence>
<dbReference type="GO" id="GO:0072344">
    <property type="term" value="P:rescue of stalled ribosome"/>
    <property type="evidence" value="ECO:0007669"/>
    <property type="project" value="UniProtKB-UniRule"/>
</dbReference>
<organism evidence="7 8">
    <name type="scientific">Feifania hominis</name>
    <dbReference type="NCBI Taxonomy" id="2763660"/>
    <lineage>
        <taxon>Bacteria</taxon>
        <taxon>Bacillati</taxon>
        <taxon>Bacillota</taxon>
        <taxon>Clostridia</taxon>
        <taxon>Eubacteriales</taxon>
        <taxon>Feifaniaceae</taxon>
        <taxon>Feifania</taxon>
    </lineage>
</organism>
<evidence type="ECO:0000259" key="6">
    <source>
        <dbReference type="Pfam" id="PF05670"/>
    </source>
</evidence>
<dbReference type="RefSeq" id="WP_249299366.1">
    <property type="nucleotide sequence ID" value="NZ_JACRSP010000001.1"/>
</dbReference>
<dbReference type="GO" id="GO:0019843">
    <property type="term" value="F:rRNA binding"/>
    <property type="evidence" value="ECO:0007669"/>
    <property type="project" value="UniProtKB-UniRule"/>
</dbReference>
<keyword evidence="1 5" id="KW-0820">tRNA-binding</keyword>
<evidence type="ECO:0000256" key="4">
    <source>
        <dbReference type="ARBA" id="ARBA00022917"/>
    </source>
</evidence>
<dbReference type="InterPro" id="IPR051608">
    <property type="entry name" value="RQC_Subunit_NEMF"/>
</dbReference>
<dbReference type="GO" id="GO:1990112">
    <property type="term" value="C:RQC complex"/>
    <property type="evidence" value="ECO:0007669"/>
    <property type="project" value="TreeGrafter"/>
</dbReference>
<comment type="function">
    <text evidence="5">Key component of the ribosome quality control system (RQC), a ribosome-associated complex that mediates the extraction of incompletely synthesized nascent chains from stalled ribosomes and their subsequent degradation. RqcH recruits Ala-charged tRNA, and with RqcP directs the elongation of stalled nascent chains on 50S ribosomal subunits, leading to non-templated C-terminal alanine extensions (Ala tail). The Ala tail promotes nascent chain degradation. May add between 1 and at least 8 Ala residues. Binds to stalled 50S ribosomal subunits.</text>
</comment>
<gene>
    <name evidence="5" type="primary">rqcH</name>
    <name evidence="7" type="ORF">H8695_02885</name>
</gene>
<proteinExistence type="inferred from homology"/>
<evidence type="ECO:0000256" key="3">
    <source>
        <dbReference type="ARBA" id="ARBA00022884"/>
    </source>
</evidence>
<dbReference type="GO" id="GO:0000049">
    <property type="term" value="F:tRNA binding"/>
    <property type="evidence" value="ECO:0007669"/>
    <property type="project" value="UniProtKB-UniRule"/>
</dbReference>
<dbReference type="GO" id="GO:0043023">
    <property type="term" value="F:ribosomal large subunit binding"/>
    <property type="evidence" value="ECO:0007669"/>
    <property type="project" value="UniProtKB-UniRule"/>
</dbReference>
<sequence>MPLDAAFLHGLTAELNETLAGARIDKITMPGREEIVLSGRGAEGNFRLLLSASRTTPRLGLLRENRENPPAPPMFCMLLRKHLQNGRITQLRQLGFERAVRLTVESRNELGDPTQYALILEIIGVQSNLIFLDGQGRIVDALKRSEFSESLRRTVMPGARYELPPAQNKRDPLTQLDEILSALRGCREKKPADRVVLDAAIGFSPLISREIVCRALGSCDMLYSELHEAQRQRVAQEFARTVDAVLSGDTTPVILYDEDQRPVDFSFLLLTQYGQLYRQVQPGSYCDTLEDFYGARERNERLRQRTSALDKMLRSAVTRTAKKLQKQRADLAACTDRDTYRIYGELLTAALASVERGAPHALVPNYYEEGSPLVKIPLDVTKSPAQNAQRYFKQYQKAKTAETMLTAQIEKGERELEYLESVLVSLSSVESERDIAEIRRELTTAGYLRPEKGAAKRRQREPEISKPMEFRSTSGFRILIGRNNSQNDYLTLTLASKQDIWLHAQGLPGSHVIVVTGGETPDDETLEQAAVLAATYSKSQQSQNVPVSYTEVRNVKKPAGSRPGKVIFVHYKTAYVTPSPELAQRLRVDGNGVS</sequence>
<dbReference type="EMBL" id="JACRSP010000001">
    <property type="protein sequence ID" value="MBC8535636.1"/>
    <property type="molecule type" value="Genomic_DNA"/>
</dbReference>
<comment type="caution">
    <text evidence="7">The sequence shown here is derived from an EMBL/GenBank/DDBJ whole genome shotgun (WGS) entry which is preliminary data.</text>
</comment>
<dbReference type="HAMAP" id="MF_00844_B">
    <property type="entry name" value="RqcH_B"/>
    <property type="match status" value="1"/>
</dbReference>
<evidence type="ECO:0000256" key="5">
    <source>
        <dbReference type="HAMAP-Rule" id="MF_00844"/>
    </source>
</evidence>
<feature type="domain" description="NFACT RNA-binding" evidence="6">
    <location>
        <begin position="467"/>
        <end position="565"/>
    </location>
</feature>